<accession>A0A8K0GXD1</accession>
<organism evidence="1 2">
    <name type="scientific">Rhamnella rubrinervis</name>
    <dbReference type="NCBI Taxonomy" id="2594499"/>
    <lineage>
        <taxon>Eukaryota</taxon>
        <taxon>Viridiplantae</taxon>
        <taxon>Streptophyta</taxon>
        <taxon>Embryophyta</taxon>
        <taxon>Tracheophyta</taxon>
        <taxon>Spermatophyta</taxon>
        <taxon>Magnoliopsida</taxon>
        <taxon>eudicotyledons</taxon>
        <taxon>Gunneridae</taxon>
        <taxon>Pentapetalae</taxon>
        <taxon>rosids</taxon>
        <taxon>fabids</taxon>
        <taxon>Rosales</taxon>
        <taxon>Rhamnaceae</taxon>
        <taxon>rhamnoid group</taxon>
        <taxon>Rhamneae</taxon>
        <taxon>Rhamnella</taxon>
    </lineage>
</organism>
<dbReference type="AlphaFoldDB" id="A0A8K0GXD1"/>
<reference evidence="1" key="1">
    <citation type="submission" date="2020-03" db="EMBL/GenBank/DDBJ databases">
        <title>A high-quality chromosome-level genome assembly of a woody plant with both climbing and erect habits, Rhamnella rubrinervis.</title>
        <authorList>
            <person name="Lu Z."/>
            <person name="Yang Y."/>
            <person name="Zhu X."/>
            <person name="Sun Y."/>
        </authorList>
    </citation>
    <scope>NUCLEOTIDE SEQUENCE</scope>
    <source>
        <strain evidence="1">BYM</strain>
        <tissue evidence="1">Leaf</tissue>
    </source>
</reference>
<proteinExistence type="predicted"/>
<dbReference type="EMBL" id="VOIH02000007">
    <property type="protein sequence ID" value="KAF3441821.1"/>
    <property type="molecule type" value="Genomic_DNA"/>
</dbReference>
<sequence>MLADDLNHFGSIEIEESALNKILLQLQKMLVAKQKSEMENVEIGGDFQVMKMKYLGDEDIEEGQKLEFEGSGERIGSHS</sequence>
<name>A0A8K0GXD1_9ROSA</name>
<dbReference type="Proteomes" id="UP000796880">
    <property type="component" value="Unassembled WGS sequence"/>
</dbReference>
<evidence type="ECO:0000313" key="2">
    <source>
        <dbReference type="Proteomes" id="UP000796880"/>
    </source>
</evidence>
<keyword evidence="2" id="KW-1185">Reference proteome</keyword>
<comment type="caution">
    <text evidence="1">The sequence shown here is derived from an EMBL/GenBank/DDBJ whole genome shotgun (WGS) entry which is preliminary data.</text>
</comment>
<protein>
    <submittedName>
        <fullName evidence="1">Uncharacterized protein</fullName>
    </submittedName>
</protein>
<evidence type="ECO:0000313" key="1">
    <source>
        <dbReference type="EMBL" id="KAF3441821.1"/>
    </source>
</evidence>
<gene>
    <name evidence="1" type="ORF">FNV43_RR15736</name>
</gene>